<dbReference type="RefSeq" id="WP_305945822.1">
    <property type="nucleotide sequence ID" value="NZ_JAUZVY010000005.1"/>
</dbReference>
<protein>
    <submittedName>
        <fullName evidence="1">Uncharacterized protein</fullName>
    </submittedName>
</protein>
<sequence length="276" mass="31190">MIKMVLLSIWLQAPLDCFEPAVVETDYSISAQGVIKRESQHGVPLPAAVVVADLSDSGWLFSSQHTVVRTVLPVTAVSGQRHFEQLILLAYNPDQQAEQLLAVRLFHQQPSPWYFSDLRPYLDDDTLAADDAIIAAQWLELQLAAGWWLPLAGRAMQLPELYGGILHLPVVTTSSFDDCPEPPLDLVVHFIHMHSGHSTASSQQLTLPEPAPLQWHLKPQGEVFELWLHQAEQFWLLQPELQQILPDCLDCTETISDTAWPKYRPLAHFWLEQGVW</sequence>
<dbReference type="Proteomes" id="UP001236258">
    <property type="component" value="Unassembled WGS sequence"/>
</dbReference>
<evidence type="ECO:0000313" key="1">
    <source>
        <dbReference type="EMBL" id="MDP4529762.1"/>
    </source>
</evidence>
<keyword evidence="2" id="KW-1185">Reference proteome</keyword>
<dbReference type="EMBL" id="JAUZVY010000005">
    <property type="protein sequence ID" value="MDP4529762.1"/>
    <property type="molecule type" value="Genomic_DNA"/>
</dbReference>
<evidence type="ECO:0000313" key="2">
    <source>
        <dbReference type="Proteomes" id="UP001236258"/>
    </source>
</evidence>
<organism evidence="1 2">
    <name type="scientific">Alkalimonas delamerensis</name>
    <dbReference type="NCBI Taxonomy" id="265981"/>
    <lineage>
        <taxon>Bacteria</taxon>
        <taxon>Pseudomonadati</taxon>
        <taxon>Pseudomonadota</taxon>
        <taxon>Gammaproteobacteria</taxon>
        <taxon>Alkalimonas</taxon>
    </lineage>
</organism>
<comment type="caution">
    <text evidence="1">The sequence shown here is derived from an EMBL/GenBank/DDBJ whole genome shotgun (WGS) entry which is preliminary data.</text>
</comment>
<name>A0ABT9GS13_9GAMM</name>
<accession>A0ABT9GS13</accession>
<proteinExistence type="predicted"/>
<reference evidence="1 2" key="1">
    <citation type="submission" date="2023-08" db="EMBL/GenBank/DDBJ databases">
        <authorList>
            <person name="Joshi A."/>
            <person name="Thite S."/>
        </authorList>
    </citation>
    <scope>NUCLEOTIDE SEQUENCE [LARGE SCALE GENOMIC DNA]</scope>
    <source>
        <strain evidence="1 2">1E1</strain>
    </source>
</reference>
<gene>
    <name evidence="1" type="ORF">Q3O59_12085</name>
</gene>